<dbReference type="GO" id="GO:0061651">
    <property type="term" value="F:Atg12 conjugating enzyme activity"/>
    <property type="evidence" value="ECO:0007669"/>
    <property type="project" value="TreeGrafter"/>
</dbReference>
<evidence type="ECO:0000256" key="4">
    <source>
        <dbReference type="ARBA" id="ARBA00022786"/>
    </source>
</evidence>
<reference evidence="7" key="1">
    <citation type="submission" date="2020-02" db="EMBL/GenBank/DDBJ databases">
        <authorList>
            <person name="Scholz U."/>
            <person name="Mascher M."/>
            <person name="Fiebig A."/>
        </authorList>
    </citation>
    <scope>NUCLEOTIDE SEQUENCE</scope>
</reference>
<evidence type="ECO:0000256" key="6">
    <source>
        <dbReference type="ARBA" id="ARBA00029833"/>
    </source>
</evidence>
<dbReference type="AlphaFoldDB" id="A0A7I8L5N3"/>
<dbReference type="PANTHER" id="PTHR14957:SF1">
    <property type="entry name" value="UBIQUITIN-LIKE-CONJUGATING ENZYME ATG10"/>
    <property type="match status" value="1"/>
</dbReference>
<keyword evidence="4" id="KW-0833">Ubl conjugation pathway</keyword>
<dbReference type="PANTHER" id="PTHR14957">
    <property type="entry name" value="UBIQUITIN-LIKE-CONJUGATING ENZYME ATG10"/>
    <property type="match status" value="1"/>
</dbReference>
<gene>
    <name evidence="7" type="ORF">SI8410_11015654</name>
</gene>
<dbReference type="Proteomes" id="UP000663760">
    <property type="component" value="Chromosome 11"/>
</dbReference>
<accession>A0A7I8L5N3</accession>
<name>A0A7I8L5N3_SPIIN</name>
<evidence type="ECO:0000256" key="2">
    <source>
        <dbReference type="ARBA" id="ARBA00021099"/>
    </source>
</evidence>
<proteinExistence type="inferred from homology"/>
<dbReference type="GO" id="GO:0005829">
    <property type="term" value="C:cytosol"/>
    <property type="evidence" value="ECO:0007669"/>
    <property type="project" value="TreeGrafter"/>
</dbReference>
<evidence type="ECO:0000313" key="7">
    <source>
        <dbReference type="EMBL" id="CAA7404976.1"/>
    </source>
</evidence>
<sequence length="231" mass="26509">MAGPHKWDGTISGLDFCEAARTFSQRWKEVNPTLTHWVWIPRPMISGSAIGEGVGYLSLENMCHQRSTEDLVVSECCTADEEQSVDCATLAQNDNRGIHFYDYHILYNFSYNVPVLYFRGYQYDGQPLPLERVKEDFPPHSSSILKESRWTFLTTEDHPFLRRPWHMLHPCGTRDWMKLLFSSSHLSKSEAVRQYLPSWLSVVGQVVGFNLPLAIHEGLSSSPVTNWMQPS</sequence>
<dbReference type="EMBL" id="LR746274">
    <property type="protein sequence ID" value="CAA7404976.1"/>
    <property type="molecule type" value="Genomic_DNA"/>
</dbReference>
<evidence type="ECO:0000313" key="8">
    <source>
        <dbReference type="Proteomes" id="UP000663760"/>
    </source>
</evidence>
<protein>
    <recommendedName>
        <fullName evidence="2">Ubiquitin-like-conjugating enzyme ATG10</fullName>
    </recommendedName>
    <alternativeName>
        <fullName evidence="6">Autophagy-related protein 10</fullName>
    </alternativeName>
</protein>
<dbReference type="GO" id="GO:0000045">
    <property type="term" value="P:autophagosome assembly"/>
    <property type="evidence" value="ECO:0007669"/>
    <property type="project" value="TreeGrafter"/>
</dbReference>
<comment type="similarity">
    <text evidence="1">Belongs to the ATG10 family.</text>
</comment>
<dbReference type="InterPro" id="IPR007135">
    <property type="entry name" value="Atg3/Atg10"/>
</dbReference>
<evidence type="ECO:0000256" key="1">
    <source>
        <dbReference type="ARBA" id="ARBA00005696"/>
    </source>
</evidence>
<evidence type="ECO:0000256" key="3">
    <source>
        <dbReference type="ARBA" id="ARBA00022679"/>
    </source>
</evidence>
<organism evidence="7 8">
    <name type="scientific">Spirodela intermedia</name>
    <name type="common">Intermediate duckweed</name>
    <dbReference type="NCBI Taxonomy" id="51605"/>
    <lineage>
        <taxon>Eukaryota</taxon>
        <taxon>Viridiplantae</taxon>
        <taxon>Streptophyta</taxon>
        <taxon>Embryophyta</taxon>
        <taxon>Tracheophyta</taxon>
        <taxon>Spermatophyta</taxon>
        <taxon>Magnoliopsida</taxon>
        <taxon>Liliopsida</taxon>
        <taxon>Araceae</taxon>
        <taxon>Lemnoideae</taxon>
        <taxon>Spirodela</taxon>
    </lineage>
</organism>
<keyword evidence="5" id="KW-0072">Autophagy</keyword>
<keyword evidence="3" id="KW-0808">Transferase</keyword>
<dbReference type="Gene3D" id="3.30.1460.50">
    <property type="match status" value="1"/>
</dbReference>
<dbReference type="Pfam" id="PF03987">
    <property type="entry name" value="Autophagy_act_C"/>
    <property type="match status" value="1"/>
</dbReference>
<dbReference type="GO" id="GO:0000422">
    <property type="term" value="P:autophagy of mitochondrion"/>
    <property type="evidence" value="ECO:0007669"/>
    <property type="project" value="TreeGrafter"/>
</dbReference>
<dbReference type="GO" id="GO:0032446">
    <property type="term" value="P:protein modification by small protein conjugation"/>
    <property type="evidence" value="ECO:0007669"/>
    <property type="project" value="TreeGrafter"/>
</dbReference>
<evidence type="ECO:0000256" key="5">
    <source>
        <dbReference type="ARBA" id="ARBA00023006"/>
    </source>
</evidence>
<keyword evidence="8" id="KW-1185">Reference proteome</keyword>
<dbReference type="OrthoDB" id="4089664at2759"/>